<feature type="region of interest" description="Disordered" evidence="1">
    <location>
        <begin position="1436"/>
        <end position="1456"/>
    </location>
</feature>
<dbReference type="PANTHER" id="PTHR24094:SF15">
    <property type="entry name" value="AMP-DEPENDENT SYNTHETASE_LIGASE DOMAIN-CONTAINING PROTEIN-RELATED"/>
    <property type="match status" value="1"/>
</dbReference>
<feature type="domain" description="AMP-dependent synthetase/ligase" evidence="2">
    <location>
        <begin position="527"/>
        <end position="630"/>
    </location>
</feature>
<organism evidence="3 4">
    <name type="scientific">Leishmania tarentolae</name>
    <name type="common">Sauroleishmania tarentolae</name>
    <dbReference type="NCBI Taxonomy" id="5689"/>
    <lineage>
        <taxon>Eukaryota</taxon>
        <taxon>Discoba</taxon>
        <taxon>Euglenozoa</taxon>
        <taxon>Kinetoplastea</taxon>
        <taxon>Metakinetoplastina</taxon>
        <taxon>Trypanosomatida</taxon>
        <taxon>Trypanosomatidae</taxon>
        <taxon>Leishmaniinae</taxon>
        <taxon>Leishmania</taxon>
        <taxon>lizard Leishmania</taxon>
    </lineage>
</organism>
<feature type="compositionally biased region" description="Low complexity" evidence="1">
    <location>
        <begin position="865"/>
        <end position="880"/>
    </location>
</feature>
<feature type="compositionally biased region" description="Low complexity" evidence="1">
    <location>
        <begin position="133"/>
        <end position="152"/>
    </location>
</feature>
<dbReference type="InterPro" id="IPR042099">
    <property type="entry name" value="ANL_N_sf"/>
</dbReference>
<feature type="compositionally biased region" description="Low complexity" evidence="1">
    <location>
        <begin position="735"/>
        <end position="752"/>
    </location>
</feature>
<accession>A0A640K7X2</accession>
<feature type="region of interest" description="Disordered" evidence="1">
    <location>
        <begin position="865"/>
        <end position="885"/>
    </location>
</feature>
<dbReference type="PANTHER" id="PTHR24094">
    <property type="entry name" value="SECRETED PROTEIN"/>
    <property type="match status" value="1"/>
</dbReference>
<feature type="region of interest" description="Disordered" evidence="1">
    <location>
        <begin position="473"/>
        <end position="517"/>
    </location>
</feature>
<evidence type="ECO:0000259" key="2">
    <source>
        <dbReference type="Pfam" id="PF00501"/>
    </source>
</evidence>
<sequence>MGALLVALLQCRNNQSLYPNISATQHSQNISCRQPCSVPLLGDAHSYGQQAHLHNSLMAETSATMPTDEAGDVGISGGATDADNNAAAAISHLLLARLLTTNAMPTPPSAGLLHPQLQNQAAAQSAVDDATCTSPFPTLPPLSSAGMPSSPSNTPPTQPQNCPSLPSTTVFMPSATAVTPLAPTAPLKECSNRATSPLAVVWPKASPPPPPRTHAPAGELAMSSPGALFSNGFDPLNTIVVVPGDNTVAAEVNAGDAAGCNASMEGDELGPMDCADAFQYFFDDDEHVYRDVESAVYAAPQMAHVPMPVLRDTYLNLCMALYTETSSSTLTAPSLPPRSGGSGAPAIPRMSLLGASTNVRGGAMATEAATWPPTQTSPPHEASSGLCCAPHTSLTLHDARPATTANDVAAPTPSGRHPGAGRFTSLVEEMAAACRRVGAAPFVCWRSIDRVTALPPPEAPLWGRLYNGGSGRVDNARGEAEDDTSCPPVSDAPRKRRSNPSSLPDGDGGSGIDACAPTSQQQSKSMSLYYLGPQQYMTAAVWWSRVEAFGFGLHSMGLRPGDLIGIVEDTRWEWLVTCYAAWSVGLVVVAFDGSARTMARVAMDTAPDMKALVCSPTVHRDLRRHYDAAAKVAAVAARSASTPVSTTSNDMKNYCGVEEGNSYPPQGTCASGAAAAAAWVDERGKHYRAEAAAPTPRASEEPRTKRPGAQPMFIVIRSAGPPRGGRSDGGDGHTSAPRGSASSAAASRPWWSCTSMCERPSSSQAPGVTTEAHNDGEDEEEEALWWSDVLMHGETQLKAWRQRKLRGRRLQQQARLRHLKPLQRGARAAGAGVDGNTVEASLPACAPLGRPRVCSRLGTEDLHGAAADAAASQDGSAASGTTRAIPGHTEAVSDISVTTAHTASCAANTAPILLVGDAATEEHKSGNSARFSADVAARRASVPGRERMARTEPPTRGSGGRSPGVLAAASAVSGSAHAIAAPLMAIDDGPPQWPLAPLQPDDHAFILYTEGDPKGVLLTHGAVKASVAAHHEYLNSTDVDGDDGPHRVASRGGVLTGTAAINKNRSIATETLGRGGQGDSHVARHTTAYMPALRSRTAPAGRPSYMAYLPLHDVCEFVAETASLLRGLLVCYGTRRTLFDTWARPHGDLTEYKPTIVPALPATLARLRRTVESMVSTGYRQLLFDAAYEARRQAMRRGLHTPFLLSTIFAPSRKLLGGRCRLLLARGGPGAAALHPRDQEYLQVVCGASVVQAYAVAENAGCGLHQAYCAVQLDSIGGPLGPVHVKMRDVFAAAVTASSRVDPAGGGSWTHQSERPTGELLLRGPTVMAGYYRQPERTAAVLEKSGWLHTEEVVERCPDGSFRRIASLRPHHATTSNGHCVDLELLEALYAQHPLCVEGGVCVLVHPYRRYLCALVLTDEHRLRDFLQTTAAAAAAVPSPQSQSSSPTSPLPSSPSPHSLLNWAAFVEGNWPQCLGDPALNHAAAASLVAWASRHGNLASHERVRHVRVLYDVWDAAHHTRTATGRLLRAAIHYRYRGLIQELFADED</sequence>
<dbReference type="SUPFAM" id="SSF56801">
    <property type="entry name" value="Acetyl-CoA synthetase-like"/>
    <property type="match status" value="1"/>
</dbReference>
<feature type="domain" description="AMP-dependent synthetase/ligase" evidence="2">
    <location>
        <begin position="1099"/>
        <end position="1332"/>
    </location>
</feature>
<name>A0A640K7X2_LEITA</name>
<comment type="caution">
    <text evidence="3">The sequence shown here is derived from an EMBL/GenBank/DDBJ whole genome shotgun (WGS) entry which is preliminary data.</text>
</comment>
<dbReference type="GO" id="GO:0016874">
    <property type="term" value="F:ligase activity"/>
    <property type="evidence" value="ECO:0007669"/>
    <property type="project" value="UniProtKB-KW"/>
</dbReference>
<evidence type="ECO:0000313" key="4">
    <source>
        <dbReference type="Proteomes" id="UP000419144"/>
    </source>
</evidence>
<dbReference type="InterPro" id="IPR000873">
    <property type="entry name" value="AMP-dep_synth/lig_dom"/>
</dbReference>
<evidence type="ECO:0000313" key="3">
    <source>
        <dbReference type="EMBL" id="GET85408.1"/>
    </source>
</evidence>
<protein>
    <submittedName>
        <fullName evidence="3">Long chain fatty acid coA ligase, putative</fullName>
    </submittedName>
</protein>
<dbReference type="VEuPathDB" id="TriTrypDB:LtaPh_0105200"/>
<feature type="region of interest" description="Disordered" evidence="1">
    <location>
        <begin position="124"/>
        <end position="170"/>
    </location>
</feature>
<gene>
    <name evidence="3" type="ORF">LtaPh_0105200</name>
</gene>
<feature type="compositionally biased region" description="Low complexity" evidence="1">
    <location>
        <begin position="1436"/>
        <end position="1448"/>
    </location>
</feature>
<reference evidence="3" key="1">
    <citation type="submission" date="2019-11" db="EMBL/GenBank/DDBJ databases">
        <title>Leishmania tarentolae CDS.</title>
        <authorList>
            <person name="Goto Y."/>
            <person name="Yamagishi J."/>
        </authorList>
    </citation>
    <scope>NUCLEOTIDE SEQUENCE [LARGE SCALE GENOMIC DNA]</scope>
    <source>
        <strain evidence="3">Parrot Tar II</strain>
    </source>
</reference>
<dbReference type="Gene3D" id="3.40.50.12780">
    <property type="entry name" value="N-terminal domain of ligase-like"/>
    <property type="match status" value="2"/>
</dbReference>
<proteinExistence type="predicted"/>
<keyword evidence="3" id="KW-0436">Ligase</keyword>
<feature type="compositionally biased region" description="Low complexity" evidence="1">
    <location>
        <begin position="328"/>
        <end position="339"/>
    </location>
</feature>
<feature type="region of interest" description="Disordered" evidence="1">
    <location>
        <begin position="328"/>
        <end position="348"/>
    </location>
</feature>
<feature type="region of interest" description="Disordered" evidence="1">
    <location>
        <begin position="369"/>
        <end position="388"/>
    </location>
</feature>
<evidence type="ECO:0000256" key="1">
    <source>
        <dbReference type="SAM" id="MobiDB-lite"/>
    </source>
</evidence>
<dbReference type="OrthoDB" id="1700726at2759"/>
<dbReference type="Proteomes" id="UP000419144">
    <property type="component" value="Unassembled WGS sequence"/>
</dbReference>
<dbReference type="EMBL" id="BLBS01000001">
    <property type="protein sequence ID" value="GET85408.1"/>
    <property type="molecule type" value="Genomic_DNA"/>
</dbReference>
<dbReference type="Pfam" id="PF00501">
    <property type="entry name" value="AMP-binding"/>
    <property type="match status" value="2"/>
</dbReference>
<feature type="region of interest" description="Disordered" evidence="1">
    <location>
        <begin position="924"/>
        <end position="964"/>
    </location>
</feature>
<feature type="region of interest" description="Disordered" evidence="1">
    <location>
        <begin position="688"/>
        <end position="780"/>
    </location>
</feature>
<keyword evidence="4" id="KW-1185">Reference proteome</keyword>